<sequence>MIGIGSEHVRRHARKRNDGRLHTKPMRKKQLFTSNDTSAGWQQLRISTRLRASTIGPSQAVRRGLWRGLGEGTQLPLKSMERRCEMSDVSSAATCRRARAASLKSPDSFV</sequence>
<name>A0A6A6FVE3_9PEZI</name>
<reference evidence="2" key="1">
    <citation type="journal article" date="2020" name="Stud. Mycol.">
        <title>101 Dothideomycetes genomes: a test case for predicting lifestyles and emergence of pathogens.</title>
        <authorList>
            <person name="Haridas S."/>
            <person name="Albert R."/>
            <person name="Binder M."/>
            <person name="Bloem J."/>
            <person name="Labutti K."/>
            <person name="Salamov A."/>
            <person name="Andreopoulos B."/>
            <person name="Baker S."/>
            <person name="Barry K."/>
            <person name="Bills G."/>
            <person name="Bluhm B."/>
            <person name="Cannon C."/>
            <person name="Castanera R."/>
            <person name="Culley D."/>
            <person name="Daum C."/>
            <person name="Ezra D."/>
            <person name="Gonzalez J."/>
            <person name="Henrissat B."/>
            <person name="Kuo A."/>
            <person name="Liang C."/>
            <person name="Lipzen A."/>
            <person name="Lutzoni F."/>
            <person name="Magnuson J."/>
            <person name="Mondo S."/>
            <person name="Nolan M."/>
            <person name="Ohm R."/>
            <person name="Pangilinan J."/>
            <person name="Park H.-J."/>
            <person name="Ramirez L."/>
            <person name="Alfaro M."/>
            <person name="Sun H."/>
            <person name="Tritt A."/>
            <person name="Yoshinaga Y."/>
            <person name="Zwiers L.-H."/>
            <person name="Turgeon B."/>
            <person name="Goodwin S."/>
            <person name="Spatafora J."/>
            <person name="Crous P."/>
            <person name="Grigoriev I."/>
        </authorList>
    </citation>
    <scope>NUCLEOTIDE SEQUENCE</scope>
    <source>
        <strain evidence="2">SCOH1-5</strain>
    </source>
</reference>
<keyword evidence="3" id="KW-1185">Reference proteome</keyword>
<evidence type="ECO:0000313" key="2">
    <source>
        <dbReference type="EMBL" id="KAF2217393.1"/>
    </source>
</evidence>
<protein>
    <submittedName>
        <fullName evidence="2">Uncharacterized protein</fullName>
    </submittedName>
</protein>
<accession>A0A6A6FVE3</accession>
<feature type="region of interest" description="Disordered" evidence="1">
    <location>
        <begin position="1"/>
        <end position="36"/>
    </location>
</feature>
<dbReference type="EMBL" id="ML992662">
    <property type="protein sequence ID" value="KAF2217393.1"/>
    <property type="molecule type" value="Genomic_DNA"/>
</dbReference>
<dbReference type="Proteomes" id="UP000799539">
    <property type="component" value="Unassembled WGS sequence"/>
</dbReference>
<proteinExistence type="predicted"/>
<organism evidence="2 3">
    <name type="scientific">Cercospora zeae-maydis SCOH1-5</name>
    <dbReference type="NCBI Taxonomy" id="717836"/>
    <lineage>
        <taxon>Eukaryota</taxon>
        <taxon>Fungi</taxon>
        <taxon>Dikarya</taxon>
        <taxon>Ascomycota</taxon>
        <taxon>Pezizomycotina</taxon>
        <taxon>Dothideomycetes</taxon>
        <taxon>Dothideomycetidae</taxon>
        <taxon>Mycosphaerellales</taxon>
        <taxon>Mycosphaerellaceae</taxon>
        <taxon>Cercospora</taxon>
    </lineage>
</organism>
<evidence type="ECO:0000256" key="1">
    <source>
        <dbReference type="SAM" id="MobiDB-lite"/>
    </source>
</evidence>
<dbReference type="AlphaFoldDB" id="A0A6A6FVE3"/>
<gene>
    <name evidence="2" type="ORF">CERZMDRAFT_89514</name>
</gene>
<evidence type="ECO:0000313" key="3">
    <source>
        <dbReference type="Proteomes" id="UP000799539"/>
    </source>
</evidence>